<reference evidence="10 11" key="1">
    <citation type="submission" date="2015-11" db="EMBL/GenBank/DDBJ databases">
        <title>Bacillus caseinolyticus sp nov.</title>
        <authorList>
            <person name="Dastager S.G."/>
            <person name="Mawlankar R."/>
        </authorList>
    </citation>
    <scope>NUCLEOTIDE SEQUENCE [LARGE SCALE GENOMIC DNA]</scope>
    <source>
        <strain evidence="10 11">SGD-V-76</strain>
    </source>
</reference>
<dbReference type="InterPro" id="IPR025720">
    <property type="entry name" value="RibU"/>
</dbReference>
<evidence type="ECO:0000256" key="7">
    <source>
        <dbReference type="ARBA" id="ARBA00023136"/>
    </source>
</evidence>
<dbReference type="InterPro" id="IPR024529">
    <property type="entry name" value="ECF_trnsprt_substrate-spec"/>
</dbReference>
<keyword evidence="5 9" id="KW-0812">Transmembrane</keyword>
<evidence type="ECO:0000256" key="1">
    <source>
        <dbReference type="ARBA" id="ARBA00004651"/>
    </source>
</evidence>
<organism evidence="10 11">
    <name type="scientific">Priestia veravalensis</name>
    <dbReference type="NCBI Taxonomy" id="1414648"/>
    <lineage>
        <taxon>Bacteria</taxon>
        <taxon>Bacillati</taxon>
        <taxon>Bacillota</taxon>
        <taxon>Bacilli</taxon>
        <taxon>Bacillales</taxon>
        <taxon>Bacillaceae</taxon>
        <taxon>Priestia</taxon>
    </lineage>
</organism>
<accession>A0A0V8JR72</accession>
<dbReference type="RefSeq" id="WP_025908353.1">
    <property type="nucleotide sequence ID" value="NZ_KQ758627.1"/>
</dbReference>
<evidence type="ECO:0000256" key="5">
    <source>
        <dbReference type="ARBA" id="ARBA00022692"/>
    </source>
</evidence>
<feature type="transmembrane region" description="Helical" evidence="9">
    <location>
        <begin position="12"/>
        <end position="32"/>
    </location>
</feature>
<dbReference type="AlphaFoldDB" id="A0A0V8JR72"/>
<dbReference type="GeneID" id="93683565"/>
<dbReference type="GO" id="GO:0005886">
    <property type="term" value="C:plasma membrane"/>
    <property type="evidence" value="ECO:0007669"/>
    <property type="project" value="UniProtKB-SubCell"/>
</dbReference>
<dbReference type="Gene3D" id="1.10.1760.20">
    <property type="match status" value="1"/>
</dbReference>
<comment type="similarity">
    <text evidence="2 8">Belongs to the prokaryotic riboflavin transporter (P-RFT) (TC 2.A.87) family.</text>
</comment>
<feature type="transmembrane region" description="Helical" evidence="9">
    <location>
        <begin position="44"/>
        <end position="64"/>
    </location>
</feature>
<evidence type="ECO:0000313" key="11">
    <source>
        <dbReference type="Proteomes" id="UP000053681"/>
    </source>
</evidence>
<evidence type="ECO:0000256" key="4">
    <source>
        <dbReference type="ARBA" id="ARBA00022475"/>
    </source>
</evidence>
<comment type="caution">
    <text evidence="10">The sequence shown here is derived from an EMBL/GenBank/DDBJ whole genome shotgun (WGS) entry which is preliminary data.</text>
</comment>
<evidence type="ECO:0000256" key="3">
    <source>
        <dbReference type="ARBA" id="ARBA00022448"/>
    </source>
</evidence>
<dbReference type="EMBL" id="LNQP01000004">
    <property type="protein sequence ID" value="KSU89598.1"/>
    <property type="molecule type" value="Genomic_DNA"/>
</dbReference>
<feature type="transmembrane region" description="Helical" evidence="9">
    <location>
        <begin position="84"/>
        <end position="101"/>
    </location>
</feature>
<feature type="transmembrane region" description="Helical" evidence="9">
    <location>
        <begin position="113"/>
        <end position="134"/>
    </location>
</feature>
<evidence type="ECO:0000256" key="9">
    <source>
        <dbReference type="SAM" id="Phobius"/>
    </source>
</evidence>
<keyword evidence="11" id="KW-1185">Reference proteome</keyword>
<dbReference type="PANTHER" id="PTHR38438:SF1">
    <property type="entry name" value="RIBOFLAVIN TRANSPORTER RIBU"/>
    <property type="match status" value="1"/>
</dbReference>
<dbReference type="Pfam" id="PF12822">
    <property type="entry name" value="ECF_trnsprt"/>
    <property type="match status" value="1"/>
</dbReference>
<dbReference type="Proteomes" id="UP000053681">
    <property type="component" value="Unassembled WGS sequence"/>
</dbReference>
<keyword evidence="3 8" id="KW-0813">Transport</keyword>
<name>A0A0V8JR72_9BACI</name>
<gene>
    <name evidence="10" type="ORF">AS180_01635</name>
</gene>
<evidence type="ECO:0000313" key="10">
    <source>
        <dbReference type="EMBL" id="KSU89598.1"/>
    </source>
</evidence>
<dbReference type="PANTHER" id="PTHR38438">
    <property type="entry name" value="RIBOFLAVIN TRANSPORTER RIBU"/>
    <property type="match status" value="1"/>
</dbReference>
<feature type="transmembrane region" description="Helical" evidence="9">
    <location>
        <begin position="154"/>
        <end position="178"/>
    </location>
</feature>
<evidence type="ECO:0000256" key="2">
    <source>
        <dbReference type="ARBA" id="ARBA00005540"/>
    </source>
</evidence>
<keyword evidence="6 9" id="KW-1133">Transmembrane helix</keyword>
<comment type="subcellular location">
    <subcellularLocation>
        <location evidence="1">Cell membrane</location>
        <topology evidence="1">Multi-pass membrane protein</topology>
    </subcellularLocation>
</comment>
<evidence type="ECO:0000256" key="8">
    <source>
        <dbReference type="PIRNR" id="PIRNR037778"/>
    </source>
</evidence>
<dbReference type="PIRSF" id="PIRSF037778">
    <property type="entry name" value="UCP037778_transp_RibU"/>
    <property type="match status" value="1"/>
</dbReference>
<dbReference type="GO" id="GO:0032217">
    <property type="term" value="F:riboflavin transmembrane transporter activity"/>
    <property type="evidence" value="ECO:0007669"/>
    <property type="project" value="UniProtKB-UniRule"/>
</dbReference>
<sequence>MEHSKKTQKLVILGMLSGLSYVLMMLNFPIPGIPPFLKIDFSEVPALLAALIFGPVAGLIVEGIKNLLHYLIQGSATGVPVGQLANFVAGLLFILPVSLMFHKFKNTKGITTGLVVGTVVMSVGMAFLNYYVFLPAYTLFLQSPALSSEETRQLVVTGILPFNMIKGIITGLIFVVLFNKMKYWITKRVAV</sequence>
<evidence type="ECO:0000256" key="6">
    <source>
        <dbReference type="ARBA" id="ARBA00022989"/>
    </source>
</evidence>
<keyword evidence="4 8" id="KW-1003">Cell membrane</keyword>
<comment type="function">
    <text evidence="8">Probably a riboflavin-binding protein that interacts with the energy-coupling factor (ECF) ABC-transporter complex.</text>
</comment>
<protein>
    <recommendedName>
        <fullName evidence="8">Riboflavin transporter</fullName>
    </recommendedName>
</protein>
<keyword evidence="7 8" id="KW-0472">Membrane</keyword>
<proteinExistence type="inferred from homology"/>